<proteinExistence type="predicted"/>
<gene>
    <name evidence="2" type="primary">Sod</name>
    <name evidence="2" type="ORF">G6Z77_0008310</name>
</gene>
<feature type="non-terminal residue" evidence="2">
    <location>
        <position position="1"/>
    </location>
</feature>
<dbReference type="SUPFAM" id="SSF49329">
    <property type="entry name" value="Cu,Zn superoxide dismutase-like"/>
    <property type="match status" value="4"/>
</dbReference>
<sequence length="1281" mass="146320">MLFYFIYSMIDLTEKVGPLELPTNQTGSIEVGDLSLTGEMGLWGKSLVLKDNYSPRTICASITVLERGIEKFAQARFHGPIAGTVLFRWLDSQVGDDLDTVIYTNLHHIHKQKLQSLNYTEHHWKIYVTDILETGKDKNNCNILQNVFDPNNSDVGKSIGDVDVRLGKIKVAIDSQERYKTFYRDSELSLLPTNLLGPHRHLYLVIFHPVHEDSFLACTKINHRKPTYTKAIINSRGIRGQITAIQETPFNPTWINISLTTINNLEIRLRYATKIASYRIHELPPEPAKNIGIPIESCSTTKKLFNPSNIDEQTTPPPGNNVTINYNYYNNSLLYEKCISKIICITSNKLYNNAFEVCRTFLRTVKSQSGKDCGIENASLKQPISAIWNKKIACFNDVFSILQSFSVPYNETDNTGMVPWVCGTFVLYTPHTNWQMPLYTAEVIFRYPIVGRILFRQSRDDPEMDTTIIIEYLVHADGNAINNTANHRWMIHEKPPGKDFYNWTNRCLSAGSPYNPYKVDWKPNSCFVAEASLCRLGDLTRHGTLEIAGRKANASKLTRRLFTDTMLSLSGSHSLFGKSLVIYDDHGPVARGDRLACTIIGGVYRRKAIVRNWFGNGEQISLRGKLELWQQTEYDITNVEVSLEGLDGKMSGYHIHTASIEYGLEFPCEETSLYEPWNPLDINSDIPAAEGTLDQYKMGDLSGKFGTLDNKKRYTITYNDTMLPLFGPRSILGRSIVIHKKEKNLRWACSTIERGYSLVDAYELSAIASFHHPQGFVYGYIRMTQLVYKDGSQSETIIEVNLRHPGKHNRNTTRNHNWAIYVNPVGVDAAVKIKDTRCVAAGYTWNPYFTQLADPLNDDLYREECGPDLPLRCYVGDISSRLGPINIGEKRQIFTDLNFPLDGSVSAMGKSIIIFDKDFSGTRFACTNIEPDNNIVKYANIRKPPRFVVAQFLEDVRKVMGIPEWMLSIDSRKTRILHNGACIQFLLHFKDISMHRFARVVRAALIDVARRVLRTQQRQLSREISTKQAIINVRLTDNACFALSVIAVLYRLKSISTERKPSYPHYTTVLNLTNIMFLMTLKDIQKFERLINVYGIEDEIFSIGYYVRCSYNNTSMYWFRRDKDRIAWFVRKLQDLAHRVKNLVFANVLMESKEQWETYRSATRCHICEKPFAPDDMRVRDHCHITGRYCGSEHLNCDTSCCPIANKLEQDFSKLLSLGKLEAPSLYIPGYTPIKRKTTLGHRQCGVRDSDDENFNVHRSTSISLLADVFVTFLVIVNSVT</sequence>
<dbReference type="InterPro" id="IPR036423">
    <property type="entry name" value="SOD-like_Cu/Zn_dom_sf"/>
</dbReference>
<dbReference type="PANTHER" id="PTHR20910:SF1">
    <property type="entry name" value="SUPEROXIDE DISMUTASE COPPER_ZINC BINDING DOMAIN-CONTAINING PROTEIN"/>
    <property type="match status" value="1"/>
</dbReference>
<dbReference type="InterPro" id="IPR053257">
    <property type="entry name" value="Cu-only_SOD"/>
</dbReference>
<name>A0A836FAP5_9HYME</name>
<dbReference type="Pfam" id="PF00080">
    <property type="entry name" value="Sod_Cu"/>
    <property type="match status" value="1"/>
</dbReference>
<keyword evidence="3" id="KW-1185">Reference proteome</keyword>
<organism evidence="2 3">
    <name type="scientific">Acromyrmex heyeri</name>
    <dbReference type="NCBI Taxonomy" id="230685"/>
    <lineage>
        <taxon>Eukaryota</taxon>
        <taxon>Metazoa</taxon>
        <taxon>Ecdysozoa</taxon>
        <taxon>Arthropoda</taxon>
        <taxon>Hexapoda</taxon>
        <taxon>Insecta</taxon>
        <taxon>Pterygota</taxon>
        <taxon>Neoptera</taxon>
        <taxon>Endopterygota</taxon>
        <taxon>Hymenoptera</taxon>
        <taxon>Apocrita</taxon>
        <taxon>Aculeata</taxon>
        <taxon>Formicoidea</taxon>
        <taxon>Formicidae</taxon>
        <taxon>Myrmicinae</taxon>
        <taxon>Acromyrmex</taxon>
    </lineage>
</organism>
<feature type="non-terminal residue" evidence="2">
    <location>
        <position position="1281"/>
    </location>
</feature>
<evidence type="ECO:0000313" key="2">
    <source>
        <dbReference type="EMBL" id="KAG5323530.1"/>
    </source>
</evidence>
<dbReference type="Gene3D" id="2.60.40.200">
    <property type="entry name" value="Superoxide dismutase, copper/zinc binding domain"/>
    <property type="match status" value="5"/>
</dbReference>
<dbReference type="Proteomes" id="UP000670152">
    <property type="component" value="Unassembled WGS sequence"/>
</dbReference>
<dbReference type="InterPro" id="IPR001424">
    <property type="entry name" value="SOD_Cu_Zn_dom"/>
</dbReference>
<protein>
    <submittedName>
        <fullName evidence="2">SODC dismutase</fullName>
    </submittedName>
</protein>
<evidence type="ECO:0000259" key="1">
    <source>
        <dbReference type="Pfam" id="PF00080"/>
    </source>
</evidence>
<reference evidence="2 3" key="1">
    <citation type="submission" date="2020-02" db="EMBL/GenBank/DDBJ databases">
        <title>Relaxed selection underlies rapid genomic changes in the transitions from sociality to social parasitism in ants.</title>
        <authorList>
            <person name="Bi X."/>
        </authorList>
    </citation>
    <scope>NUCLEOTIDE SEQUENCE [LARGE SCALE GENOMIC DNA]</scope>
    <source>
        <strain evidence="2">BGI-DK2014b</strain>
        <tissue evidence="2">Whole body</tissue>
    </source>
</reference>
<comment type="caution">
    <text evidence="2">The sequence shown here is derived from an EMBL/GenBank/DDBJ whole genome shotgun (WGS) entry which is preliminary data.</text>
</comment>
<dbReference type="OrthoDB" id="159229at2759"/>
<dbReference type="EMBL" id="JAANIB010008621">
    <property type="protein sequence ID" value="KAG5323530.1"/>
    <property type="molecule type" value="Genomic_DNA"/>
</dbReference>
<accession>A0A836FAP5</accession>
<dbReference type="PANTHER" id="PTHR20910">
    <property type="entry name" value="AGAP001623-PA"/>
    <property type="match status" value="1"/>
</dbReference>
<evidence type="ECO:0000313" key="3">
    <source>
        <dbReference type="Proteomes" id="UP000670152"/>
    </source>
</evidence>
<dbReference type="GO" id="GO:0006801">
    <property type="term" value="P:superoxide metabolic process"/>
    <property type="evidence" value="ECO:0007669"/>
    <property type="project" value="InterPro"/>
</dbReference>
<dbReference type="GO" id="GO:0046872">
    <property type="term" value="F:metal ion binding"/>
    <property type="evidence" value="ECO:0007669"/>
    <property type="project" value="InterPro"/>
</dbReference>
<feature type="domain" description="Superoxide dismutase copper/zinc binding" evidence="1">
    <location>
        <begin position="624"/>
        <end position="745"/>
    </location>
</feature>